<evidence type="ECO:0000256" key="2">
    <source>
        <dbReference type="ARBA" id="ARBA00023136"/>
    </source>
</evidence>
<feature type="transmembrane region" description="Helical" evidence="3">
    <location>
        <begin position="349"/>
        <end position="367"/>
    </location>
</feature>
<dbReference type="AlphaFoldDB" id="A0A559KGK2"/>
<name>A0A559KGK2_9BACL</name>
<dbReference type="PANTHER" id="PTHR22550:SF5">
    <property type="entry name" value="LEUCINE ZIPPER PROTEIN 4"/>
    <property type="match status" value="1"/>
</dbReference>
<feature type="transmembrane region" description="Helical" evidence="3">
    <location>
        <begin position="321"/>
        <end position="340"/>
    </location>
</feature>
<evidence type="ECO:0000313" key="4">
    <source>
        <dbReference type="EMBL" id="TVY11255.1"/>
    </source>
</evidence>
<feature type="transmembrane region" description="Helical" evidence="3">
    <location>
        <begin position="373"/>
        <end position="394"/>
    </location>
</feature>
<comment type="similarity">
    <text evidence="1">Belongs to the GerABKA family.</text>
</comment>
<dbReference type="EMBL" id="VNJI01000003">
    <property type="protein sequence ID" value="TVY11255.1"/>
    <property type="molecule type" value="Genomic_DNA"/>
</dbReference>
<dbReference type="InterPro" id="IPR004995">
    <property type="entry name" value="Spore_Ger"/>
</dbReference>
<dbReference type="GO" id="GO:0016020">
    <property type="term" value="C:membrane"/>
    <property type="evidence" value="ECO:0007669"/>
    <property type="project" value="InterPro"/>
</dbReference>
<evidence type="ECO:0000256" key="3">
    <source>
        <dbReference type="SAM" id="Phobius"/>
    </source>
</evidence>
<organism evidence="4 5">
    <name type="scientific">Paenibacillus cremeus</name>
    <dbReference type="NCBI Taxonomy" id="2163881"/>
    <lineage>
        <taxon>Bacteria</taxon>
        <taxon>Bacillati</taxon>
        <taxon>Bacillota</taxon>
        <taxon>Bacilli</taxon>
        <taxon>Bacillales</taxon>
        <taxon>Paenibacillaceae</taxon>
        <taxon>Paenibacillus</taxon>
    </lineage>
</organism>
<dbReference type="InterPro" id="IPR050768">
    <property type="entry name" value="UPF0353/GerABKA_families"/>
</dbReference>
<keyword evidence="3" id="KW-0812">Transmembrane</keyword>
<gene>
    <name evidence="4" type="ORF">FPZ49_03200</name>
</gene>
<sequence length="451" mass="50004">MSLNEEGGDWRVDNFLHALLKETELNRDLKIKPLQLGSDGLWLVYYESIVNYQETVDFIWNSRTTPPPTESFSDLCSRLAGKELTSDDMNKLHQNQVVLLDPNGERAFSFLGKLNNLSRAIASPENEFLPFAPAVTFMESLTTNIGLLRNAFNSKELKIEGFTFTGAATKEASLIYNAKRVDKELLDQVRSCLQKASDRDLQNGQDLIKVLGCNRMNLFPPFYKTEIPAQAIYSILKGRVLLMIDGEPVAYVLPLLFSDFIALEWDTQFPILIMLGLRSLRILSLLIALLTPGLYVALVSVNPEALRTELALSVASSRTGIPLPTFLEMLFLLIVSEITIESTQRLSKVIGATVTLTSGIVLGTAIVEAKLVSSLVIIVLSISATANFAFPNYINSLSIRLMRVGMIVPAGMFGVFGLFGSFIAICFYVCAIERFGVPFMSFLDTRRIGQT</sequence>
<dbReference type="PANTHER" id="PTHR22550">
    <property type="entry name" value="SPORE GERMINATION PROTEIN"/>
    <property type="match status" value="1"/>
</dbReference>
<dbReference type="Pfam" id="PF03323">
    <property type="entry name" value="GerA"/>
    <property type="match status" value="1"/>
</dbReference>
<evidence type="ECO:0000256" key="1">
    <source>
        <dbReference type="ARBA" id="ARBA00005278"/>
    </source>
</evidence>
<keyword evidence="3" id="KW-1133">Transmembrane helix</keyword>
<feature type="transmembrane region" description="Helical" evidence="3">
    <location>
        <begin position="406"/>
        <end position="431"/>
    </location>
</feature>
<keyword evidence="2 3" id="KW-0472">Membrane</keyword>
<evidence type="ECO:0000313" key="5">
    <source>
        <dbReference type="Proteomes" id="UP000317036"/>
    </source>
</evidence>
<proteinExistence type="inferred from homology"/>
<dbReference type="Proteomes" id="UP000317036">
    <property type="component" value="Unassembled WGS sequence"/>
</dbReference>
<protein>
    <submittedName>
        <fullName evidence="4">Spore germination protein</fullName>
    </submittedName>
</protein>
<keyword evidence="5" id="KW-1185">Reference proteome</keyword>
<dbReference type="GO" id="GO:0009847">
    <property type="term" value="P:spore germination"/>
    <property type="evidence" value="ECO:0007669"/>
    <property type="project" value="InterPro"/>
</dbReference>
<accession>A0A559KGK2</accession>
<reference evidence="4 5" key="1">
    <citation type="submission" date="2019-07" db="EMBL/GenBank/DDBJ databases">
        <authorList>
            <person name="Kim J."/>
        </authorList>
    </citation>
    <scope>NUCLEOTIDE SEQUENCE [LARGE SCALE GENOMIC DNA]</scope>
    <source>
        <strain evidence="4 5">JC52</strain>
    </source>
</reference>
<comment type="caution">
    <text evidence="4">The sequence shown here is derived from an EMBL/GenBank/DDBJ whole genome shotgun (WGS) entry which is preliminary data.</text>
</comment>
<dbReference type="OrthoDB" id="1726708at2"/>
<feature type="transmembrane region" description="Helical" evidence="3">
    <location>
        <begin position="282"/>
        <end position="301"/>
    </location>
</feature>